<gene>
    <name evidence="1" type="ORF">M9H77_07430</name>
</gene>
<comment type="caution">
    <text evidence="1">The sequence shown here is derived from an EMBL/GenBank/DDBJ whole genome shotgun (WGS) entry which is preliminary data.</text>
</comment>
<evidence type="ECO:0000313" key="1">
    <source>
        <dbReference type="EMBL" id="KAI5676480.1"/>
    </source>
</evidence>
<name>A0ACC0BUY6_CATRO</name>
<evidence type="ECO:0000313" key="2">
    <source>
        <dbReference type="Proteomes" id="UP001060085"/>
    </source>
</evidence>
<protein>
    <submittedName>
        <fullName evidence="1">Uncharacterized protein</fullName>
    </submittedName>
</protein>
<keyword evidence="2" id="KW-1185">Reference proteome</keyword>
<sequence length="177" mass="20405">MYHLKPSSISVGQSFNPLLKSESHEGREDLKEDVDPEIFEKFIEMEKEYIFDSKTDLVNWASKRAKTVNTYLIIIRYMSKRRFGSSSGKKKKANLDDDDEDEEEELPVKHKGPHNMPLLEAVEMTPTGKTFTVATTFMRNEKVETYEWVLIQLLLFWKFFPAAALPIAVVSAFYSAA</sequence>
<reference evidence="2" key="1">
    <citation type="journal article" date="2023" name="Nat. Plants">
        <title>Single-cell RNA sequencing provides a high-resolution roadmap for understanding the multicellular compartmentation of specialized metabolism.</title>
        <authorList>
            <person name="Sun S."/>
            <person name="Shen X."/>
            <person name="Li Y."/>
            <person name="Li Y."/>
            <person name="Wang S."/>
            <person name="Li R."/>
            <person name="Zhang H."/>
            <person name="Shen G."/>
            <person name="Guo B."/>
            <person name="Wei J."/>
            <person name="Xu J."/>
            <person name="St-Pierre B."/>
            <person name="Chen S."/>
            <person name="Sun C."/>
        </authorList>
    </citation>
    <scope>NUCLEOTIDE SEQUENCE [LARGE SCALE GENOMIC DNA]</scope>
</reference>
<accession>A0ACC0BUY6</accession>
<dbReference type="EMBL" id="CM044702">
    <property type="protein sequence ID" value="KAI5676480.1"/>
    <property type="molecule type" value="Genomic_DNA"/>
</dbReference>
<proteinExistence type="predicted"/>
<organism evidence="1 2">
    <name type="scientific">Catharanthus roseus</name>
    <name type="common">Madagascar periwinkle</name>
    <name type="synonym">Vinca rosea</name>
    <dbReference type="NCBI Taxonomy" id="4058"/>
    <lineage>
        <taxon>Eukaryota</taxon>
        <taxon>Viridiplantae</taxon>
        <taxon>Streptophyta</taxon>
        <taxon>Embryophyta</taxon>
        <taxon>Tracheophyta</taxon>
        <taxon>Spermatophyta</taxon>
        <taxon>Magnoliopsida</taxon>
        <taxon>eudicotyledons</taxon>
        <taxon>Gunneridae</taxon>
        <taxon>Pentapetalae</taxon>
        <taxon>asterids</taxon>
        <taxon>lamiids</taxon>
        <taxon>Gentianales</taxon>
        <taxon>Apocynaceae</taxon>
        <taxon>Rauvolfioideae</taxon>
        <taxon>Vinceae</taxon>
        <taxon>Catharanthinae</taxon>
        <taxon>Catharanthus</taxon>
    </lineage>
</organism>
<dbReference type="Proteomes" id="UP001060085">
    <property type="component" value="Linkage Group LG02"/>
</dbReference>